<comment type="cofactor">
    <cofactor evidence="1">
        <name>Zn(2+)</name>
        <dbReference type="ChEBI" id="CHEBI:29105"/>
    </cofactor>
</comment>
<evidence type="ECO:0000313" key="12">
    <source>
        <dbReference type="Proteomes" id="UP001359886"/>
    </source>
</evidence>
<dbReference type="Pfam" id="PF00246">
    <property type="entry name" value="Peptidase_M14"/>
    <property type="match status" value="1"/>
</dbReference>
<dbReference type="EMBL" id="JAZHOG010000017">
    <property type="protein sequence ID" value="MEJ8569722.1"/>
    <property type="molecule type" value="Genomic_DNA"/>
</dbReference>
<keyword evidence="6" id="KW-0482">Metalloprotease</keyword>
<evidence type="ECO:0000256" key="4">
    <source>
        <dbReference type="ARBA" id="ARBA00022801"/>
    </source>
</evidence>
<keyword evidence="3" id="KW-0645">Protease</keyword>
<accession>A0AAW9RHQ8</accession>
<feature type="chain" id="PRO_5043589340" evidence="9">
    <location>
        <begin position="27"/>
        <end position="883"/>
    </location>
</feature>
<feature type="compositionally biased region" description="Polar residues" evidence="8">
    <location>
        <begin position="228"/>
        <end position="246"/>
    </location>
</feature>
<dbReference type="GO" id="GO:0006508">
    <property type="term" value="P:proteolysis"/>
    <property type="evidence" value="ECO:0007669"/>
    <property type="project" value="UniProtKB-KW"/>
</dbReference>
<feature type="signal peptide" evidence="9">
    <location>
        <begin position="1"/>
        <end position="26"/>
    </location>
</feature>
<reference evidence="11 12" key="1">
    <citation type="submission" date="2024-02" db="EMBL/GenBank/DDBJ databases">
        <title>A novel Wenzhouxiangellaceae bacterium, isolated from coastal sediments.</title>
        <authorList>
            <person name="Du Z.-J."/>
            <person name="Ye Y.-Q."/>
            <person name="Zhang X.-Y."/>
        </authorList>
    </citation>
    <scope>NUCLEOTIDE SEQUENCE [LARGE SCALE GENOMIC DNA]</scope>
    <source>
        <strain evidence="11 12">CH-27</strain>
    </source>
</reference>
<comment type="caution">
    <text evidence="11">The sequence shown here is derived from an EMBL/GenBank/DDBJ whole genome shotgun (WGS) entry which is preliminary data.</text>
</comment>
<dbReference type="PANTHER" id="PTHR11705">
    <property type="entry name" value="PROTEASE FAMILY M14 CARBOXYPEPTIDASE A,B"/>
    <property type="match status" value="1"/>
</dbReference>
<evidence type="ECO:0000256" key="7">
    <source>
        <dbReference type="PROSITE-ProRule" id="PRU01379"/>
    </source>
</evidence>
<evidence type="ECO:0000313" key="11">
    <source>
        <dbReference type="EMBL" id="MEJ8569722.1"/>
    </source>
</evidence>
<evidence type="ECO:0000256" key="3">
    <source>
        <dbReference type="ARBA" id="ARBA00022670"/>
    </source>
</evidence>
<keyword evidence="11" id="KW-0121">Carboxypeptidase</keyword>
<keyword evidence="5" id="KW-0862">Zinc</keyword>
<evidence type="ECO:0000256" key="1">
    <source>
        <dbReference type="ARBA" id="ARBA00001947"/>
    </source>
</evidence>
<gene>
    <name evidence="11" type="ORF">V3330_18990</name>
</gene>
<dbReference type="Proteomes" id="UP001359886">
    <property type="component" value="Unassembled WGS sequence"/>
</dbReference>
<dbReference type="Gene3D" id="3.40.630.10">
    <property type="entry name" value="Zn peptidases"/>
    <property type="match status" value="1"/>
</dbReference>
<keyword evidence="4" id="KW-0378">Hydrolase</keyword>
<evidence type="ECO:0000256" key="5">
    <source>
        <dbReference type="ARBA" id="ARBA00022833"/>
    </source>
</evidence>
<comment type="similarity">
    <text evidence="2 7">Belongs to the peptidase M14 family.</text>
</comment>
<protein>
    <submittedName>
        <fullName evidence="11">M14 family zinc carboxypeptidase</fullName>
    </submittedName>
</protein>
<feature type="region of interest" description="Disordered" evidence="8">
    <location>
        <begin position="226"/>
        <end position="253"/>
    </location>
</feature>
<dbReference type="PANTHER" id="PTHR11705:SF143">
    <property type="entry name" value="SLL0236 PROTEIN"/>
    <property type="match status" value="1"/>
</dbReference>
<dbReference type="GO" id="GO:0004181">
    <property type="term" value="F:metallocarboxypeptidase activity"/>
    <property type="evidence" value="ECO:0007669"/>
    <property type="project" value="InterPro"/>
</dbReference>
<evidence type="ECO:0000256" key="8">
    <source>
        <dbReference type="SAM" id="MobiDB-lite"/>
    </source>
</evidence>
<proteinExistence type="inferred from homology"/>
<sequence>MTARLQAGPAWAFILAAALVSAPPLAAQTERIVEWVEDAPASDADRIALGYPVPVPVDTPMPFDGFRTYAGLHARHQDLAAGSPVVHAGIVGTTRKGREIWAYRLGDADLLRPGGAPEPAMLTNGGIHAREWQSPEVVTGILELMQARHGDHWLYDYLLENANVIVIPVLNVDGFLQTQRYPSRNWLGSDINDPDSSPRDGRMRRKNLFGADEILETRDDHLEGVDLNRNSPPYWSTSPGSSSADSRSLVHHGMAAASEPETQALQAAAELGPVERLSVYTDVHSFSQVQLWVRDNNQRLAIQTEQVLRTFRDFHQAFPAGKRYVFNSANSVPRNQGIGSTDEYFMYILQVPAWTLEVEPSGGGNAHPDLPGTGADYGGLGRNGHDGFILPESQIRRVRTQLAETFAIVYYRQSGPPSVTAVRITDAATGAVVFDAAWDPEVGSDVRTAHTFMAQPLQFERDYQAWIAFDKPMRWRVDGADTALPGQPASQLEVENDLLVDGQALSRTVANQRWLDQPGGSPSGYHRYLEDALAFDIRLPADAANTAVVTPSTNAVISVSARDMTGLRTDANPATVARWQNGAWAGYEDTAGATDTDSGGSDRTLDLTVTADPVGDPFVIEPGTSAAWYDPARSGEGFMLEILADDRALMYWFTYDDEGEQDWYLAVGDRTGNRIVFAELLQVSGGIFGPDFDPGQVTETVVGSAEFIWSGCDAGVMRWQLDGPGAPRGGRMNLRRLSRVMGIDCGQPLLAPEREEARLAGSWYDPSHAGEGYTVEILADSRVLVYWFSFGPQGERRWFFGVGAIDNGRLVFPDLLTTRGGKFGDAFDPDAVEALPWGGLELELDCEGGTADFTPSETGFPAGSLQLARLTSLQGLDCEAVIP</sequence>
<dbReference type="PRINTS" id="PR00765">
    <property type="entry name" value="CRBOXYPTASEA"/>
</dbReference>
<dbReference type="AlphaFoldDB" id="A0AAW9RHQ8"/>
<dbReference type="InterPro" id="IPR000834">
    <property type="entry name" value="Peptidase_M14"/>
</dbReference>
<dbReference type="RefSeq" id="WP_354697049.1">
    <property type="nucleotide sequence ID" value="NZ_JAZHOG010000017.1"/>
</dbReference>
<dbReference type="GO" id="GO:0005615">
    <property type="term" value="C:extracellular space"/>
    <property type="evidence" value="ECO:0007669"/>
    <property type="project" value="TreeGrafter"/>
</dbReference>
<dbReference type="SMART" id="SM00631">
    <property type="entry name" value="Zn_pept"/>
    <property type="match status" value="1"/>
</dbReference>
<dbReference type="GO" id="GO:0008270">
    <property type="term" value="F:zinc ion binding"/>
    <property type="evidence" value="ECO:0007669"/>
    <property type="project" value="InterPro"/>
</dbReference>
<evidence type="ECO:0000256" key="9">
    <source>
        <dbReference type="SAM" id="SignalP"/>
    </source>
</evidence>
<evidence type="ECO:0000256" key="2">
    <source>
        <dbReference type="ARBA" id="ARBA00005988"/>
    </source>
</evidence>
<evidence type="ECO:0000256" key="6">
    <source>
        <dbReference type="ARBA" id="ARBA00023049"/>
    </source>
</evidence>
<evidence type="ECO:0000259" key="10">
    <source>
        <dbReference type="PROSITE" id="PS52035"/>
    </source>
</evidence>
<dbReference type="PROSITE" id="PS52035">
    <property type="entry name" value="PEPTIDASE_M14"/>
    <property type="match status" value="1"/>
</dbReference>
<feature type="active site" description="Proton donor/acceptor" evidence="7">
    <location>
        <position position="357"/>
    </location>
</feature>
<organism evidence="11 12">
    <name type="scientific">Elongatibacter sediminis</name>
    <dbReference type="NCBI Taxonomy" id="3119006"/>
    <lineage>
        <taxon>Bacteria</taxon>
        <taxon>Pseudomonadati</taxon>
        <taxon>Pseudomonadota</taxon>
        <taxon>Gammaproteobacteria</taxon>
        <taxon>Chromatiales</taxon>
        <taxon>Wenzhouxiangellaceae</taxon>
        <taxon>Elongatibacter</taxon>
    </lineage>
</organism>
<feature type="domain" description="Peptidase M14" evidence="10">
    <location>
        <begin position="65"/>
        <end position="413"/>
    </location>
</feature>
<keyword evidence="12" id="KW-1185">Reference proteome</keyword>
<name>A0AAW9RHQ8_9GAMM</name>
<keyword evidence="9" id="KW-0732">Signal</keyword>
<dbReference type="SUPFAM" id="SSF53187">
    <property type="entry name" value="Zn-dependent exopeptidases"/>
    <property type="match status" value="1"/>
</dbReference>